<dbReference type="InterPro" id="IPR017896">
    <property type="entry name" value="4Fe4S_Fe-S-bd"/>
</dbReference>
<accession>A0A9Y1BNF4</accession>
<dbReference type="EMBL" id="CP084166">
    <property type="protein sequence ID" value="UJG42075.1"/>
    <property type="molecule type" value="Genomic_DNA"/>
</dbReference>
<keyword evidence="2" id="KW-0004">4Fe-4S</keyword>
<feature type="domain" description="4Fe-4S ferredoxin-type" evidence="7">
    <location>
        <begin position="75"/>
        <end position="104"/>
    </location>
</feature>
<evidence type="ECO:0000256" key="3">
    <source>
        <dbReference type="ARBA" id="ARBA00022723"/>
    </source>
</evidence>
<evidence type="ECO:0000256" key="2">
    <source>
        <dbReference type="ARBA" id="ARBA00022485"/>
    </source>
</evidence>
<dbReference type="CDD" id="cd10550">
    <property type="entry name" value="DMSOR_beta_like"/>
    <property type="match status" value="1"/>
</dbReference>
<dbReference type="PANTHER" id="PTHR42859">
    <property type="entry name" value="OXIDOREDUCTASE"/>
    <property type="match status" value="1"/>
</dbReference>
<keyword evidence="3" id="KW-0479">Metal-binding</keyword>
<proteinExistence type="predicted"/>
<dbReference type="InterPro" id="IPR050294">
    <property type="entry name" value="RnfB_subfamily"/>
</dbReference>
<dbReference type="Proteomes" id="UP001201020">
    <property type="component" value="Chromosome"/>
</dbReference>
<protein>
    <submittedName>
        <fullName evidence="8">4Fe-4S dicluster domain-containing protein</fullName>
    </submittedName>
</protein>
<keyword evidence="6" id="KW-0411">Iron-sulfur</keyword>
<keyword evidence="5" id="KW-0408">Iron</keyword>
<dbReference type="Pfam" id="PF12838">
    <property type="entry name" value="Fer4_7"/>
    <property type="match status" value="1"/>
</dbReference>
<keyword evidence="4" id="KW-0249">Electron transport</keyword>
<reference evidence="8" key="1">
    <citation type="journal article" date="2022" name="Nat. Microbiol.">
        <title>Unique mobile elements and scalable gene flow at the prokaryote-eukaryote boundary revealed by circularized Asgard archaea genomes.</title>
        <authorList>
            <person name="Wu F."/>
            <person name="Speth D.R."/>
            <person name="Philosof A."/>
            <person name="Cremiere A."/>
            <person name="Narayanan A."/>
            <person name="Barco R.A."/>
            <person name="Connon S.A."/>
            <person name="Amend J.P."/>
            <person name="Antoshechkin I.A."/>
            <person name="Orphan V.J."/>
        </authorList>
    </citation>
    <scope>NUCLEOTIDE SEQUENCE</scope>
    <source>
        <strain evidence="8">PM71</strain>
    </source>
</reference>
<dbReference type="GO" id="GO:0016491">
    <property type="term" value="F:oxidoreductase activity"/>
    <property type="evidence" value="ECO:0007669"/>
    <property type="project" value="UniProtKB-ARBA"/>
</dbReference>
<feature type="domain" description="4Fe-4S ferredoxin-type" evidence="7">
    <location>
        <begin position="44"/>
        <end position="73"/>
    </location>
</feature>
<keyword evidence="1" id="KW-0813">Transport</keyword>
<dbReference type="SUPFAM" id="SSF54862">
    <property type="entry name" value="4Fe-4S ferredoxins"/>
    <property type="match status" value="1"/>
</dbReference>
<dbReference type="PROSITE" id="PS00198">
    <property type="entry name" value="4FE4S_FER_1"/>
    <property type="match status" value="1"/>
</dbReference>
<evidence type="ECO:0000256" key="1">
    <source>
        <dbReference type="ARBA" id="ARBA00022448"/>
    </source>
</evidence>
<evidence type="ECO:0000259" key="7">
    <source>
        <dbReference type="PROSITE" id="PS51379"/>
    </source>
</evidence>
<feature type="domain" description="4Fe-4S ferredoxin-type" evidence="7">
    <location>
        <begin position="3"/>
        <end position="32"/>
    </location>
</feature>
<dbReference type="InterPro" id="IPR017900">
    <property type="entry name" value="4Fe4S_Fe_S_CS"/>
</dbReference>
<evidence type="ECO:0000313" key="8">
    <source>
        <dbReference type="EMBL" id="UJG42075.1"/>
    </source>
</evidence>
<name>A0A9Y1BNF4_9ARCH</name>
<evidence type="ECO:0000256" key="6">
    <source>
        <dbReference type="ARBA" id="ARBA00023014"/>
    </source>
</evidence>
<dbReference type="AlphaFoldDB" id="A0A9Y1BNF4"/>
<sequence length="142" mass="16303">MIKRIFADTKRCNGCRICELRCSFEHDRVFGTKLARIRIIMNEEQGEYKPNTCRLCYKCIKACPENAISKNEKTGAIKIDHELCTGCGKCVEACPFNVMFLHPIKEKAITCDLCEGDPQCVKYCPEKVLFYTTSQEFKKLTN</sequence>
<dbReference type="PROSITE" id="PS51379">
    <property type="entry name" value="4FE4S_FER_2"/>
    <property type="match status" value="3"/>
</dbReference>
<gene>
    <name evidence="8" type="ORF">K9W45_06325</name>
</gene>
<evidence type="ECO:0000256" key="5">
    <source>
        <dbReference type="ARBA" id="ARBA00023004"/>
    </source>
</evidence>
<organism evidence="8">
    <name type="scientific">Candidatus Heimdallarchaeum aukensis</name>
    <dbReference type="NCBI Taxonomy" id="2876573"/>
    <lineage>
        <taxon>Archaea</taxon>
        <taxon>Promethearchaeati</taxon>
        <taxon>Candidatus Heimdallarchaeota</taxon>
        <taxon>Candidatus Heimdallarchaeia (ex Rinke et al. 2021) (nom. nud.)</taxon>
        <taxon>Candidatus Heimdallarchaeales</taxon>
        <taxon>Candidatus Heimdallarchaeaceae</taxon>
        <taxon>Candidatus Heimdallarchaeum</taxon>
    </lineage>
</organism>
<dbReference type="GO" id="GO:0051539">
    <property type="term" value="F:4 iron, 4 sulfur cluster binding"/>
    <property type="evidence" value="ECO:0007669"/>
    <property type="project" value="UniProtKB-KW"/>
</dbReference>
<evidence type="ECO:0000256" key="4">
    <source>
        <dbReference type="ARBA" id="ARBA00022982"/>
    </source>
</evidence>
<dbReference type="GO" id="GO:0046872">
    <property type="term" value="F:metal ion binding"/>
    <property type="evidence" value="ECO:0007669"/>
    <property type="project" value="UniProtKB-KW"/>
</dbReference>
<dbReference type="PANTHER" id="PTHR42859:SF10">
    <property type="entry name" value="DIMETHYLSULFOXIDE REDUCTASE CHAIN B"/>
    <property type="match status" value="1"/>
</dbReference>
<dbReference type="Gene3D" id="3.30.70.20">
    <property type="match status" value="2"/>
</dbReference>